<dbReference type="GO" id="GO:0010027">
    <property type="term" value="P:thylakoid membrane organization"/>
    <property type="evidence" value="ECO:0007669"/>
    <property type="project" value="TreeGrafter"/>
</dbReference>
<dbReference type="EMBL" id="BEGY01000020">
    <property type="protein sequence ID" value="GAX76842.1"/>
    <property type="molecule type" value="Genomic_DNA"/>
</dbReference>
<sequence length="544" mass="59372">MFIVVRTDIACSSNLEEYSNDHGEEGQFVQQSDGQFVRYLPAPLLKEMNIVDTPGTNVILDRQQRLTEEYVPRADLVLFVMSADRPFSESEVKFLEYIRQWRKKVVFVVNKVDMLGSVDEVAEVKRFVFENAQRLLKLDSPNVLTVSSRAAMRAKADVLKERGLPVNSWEDTLLLERPEWIRSGYSSLEAFIFNFLAAGESDKAGEGVRLKLQTPLFVADALLGASARSLKDELDAAKSEMRAVSLVEKQLVKFQADMERDAAAQREALNKVLMDATSRLEAFVDRTIQLSNASAMNAYLSGSKTALDSVVSSFEAELSAGPLSTLQGAVSEHQRWLELNCSSQLEYYKRFVAGRGGGVQGSSSTSQRSSVPVPSIASSSSSSSRGGASGAVATAKEFSSSVVVTMLSEEMREAVVGTAGLTVGGPVGGLLVSTLTGGTFEDLLILTIGGLVAYVSVINIPLRRAAIKAKGRTIAANFVKDLQAKMKQEQEEKVILVMSAVSNMVAPIQASCSKEVDRLEQQELRRQNLLMELTELQKKAANVE</sequence>
<evidence type="ECO:0000313" key="4">
    <source>
        <dbReference type="EMBL" id="GAX76842.1"/>
    </source>
</evidence>
<protein>
    <recommendedName>
        <fullName evidence="3">Dynamin N-terminal domain-containing protein</fullName>
    </recommendedName>
</protein>
<keyword evidence="2" id="KW-0812">Transmembrane</keyword>
<dbReference type="Gene3D" id="3.40.50.300">
    <property type="entry name" value="P-loop containing nucleotide triphosphate hydrolases"/>
    <property type="match status" value="1"/>
</dbReference>
<organism evidence="4 5">
    <name type="scientific">Chlamydomonas eustigma</name>
    <dbReference type="NCBI Taxonomy" id="1157962"/>
    <lineage>
        <taxon>Eukaryota</taxon>
        <taxon>Viridiplantae</taxon>
        <taxon>Chlorophyta</taxon>
        <taxon>core chlorophytes</taxon>
        <taxon>Chlorophyceae</taxon>
        <taxon>CS clade</taxon>
        <taxon>Chlamydomonadales</taxon>
        <taxon>Chlamydomonadaceae</taxon>
        <taxon>Chlamydomonas</taxon>
    </lineage>
</organism>
<keyword evidence="2" id="KW-1133">Transmembrane helix</keyword>
<evidence type="ECO:0000256" key="1">
    <source>
        <dbReference type="SAM" id="MobiDB-lite"/>
    </source>
</evidence>
<dbReference type="InterPro" id="IPR051943">
    <property type="entry name" value="TRAFAC_Dynamin-like_GTPase"/>
</dbReference>
<feature type="compositionally biased region" description="Low complexity" evidence="1">
    <location>
        <begin position="361"/>
        <end position="388"/>
    </location>
</feature>
<dbReference type="Pfam" id="PF00350">
    <property type="entry name" value="Dynamin_N"/>
    <property type="match status" value="1"/>
</dbReference>
<feature type="transmembrane region" description="Helical" evidence="2">
    <location>
        <begin position="443"/>
        <end position="462"/>
    </location>
</feature>
<gene>
    <name evidence="4" type="ORF">CEUSTIGMA_g4288.t1</name>
</gene>
<keyword evidence="5" id="KW-1185">Reference proteome</keyword>
<dbReference type="Proteomes" id="UP000232323">
    <property type="component" value="Unassembled WGS sequence"/>
</dbReference>
<dbReference type="InterPro" id="IPR027417">
    <property type="entry name" value="P-loop_NTPase"/>
</dbReference>
<keyword evidence="2" id="KW-0472">Membrane</keyword>
<reference evidence="4 5" key="1">
    <citation type="submission" date="2017-08" db="EMBL/GenBank/DDBJ databases">
        <title>Acidophilic green algal genome provides insights into adaptation to an acidic environment.</title>
        <authorList>
            <person name="Hirooka S."/>
            <person name="Hirose Y."/>
            <person name="Kanesaki Y."/>
            <person name="Higuchi S."/>
            <person name="Fujiwara T."/>
            <person name="Onuma R."/>
            <person name="Era A."/>
            <person name="Ohbayashi R."/>
            <person name="Uzuka A."/>
            <person name="Nozaki H."/>
            <person name="Yoshikawa H."/>
            <person name="Miyagishima S.Y."/>
        </authorList>
    </citation>
    <scope>NUCLEOTIDE SEQUENCE [LARGE SCALE GENOMIC DNA]</scope>
    <source>
        <strain evidence="4 5">NIES-2499</strain>
    </source>
</reference>
<proteinExistence type="predicted"/>
<evidence type="ECO:0000256" key="2">
    <source>
        <dbReference type="SAM" id="Phobius"/>
    </source>
</evidence>
<feature type="region of interest" description="Disordered" evidence="1">
    <location>
        <begin position="358"/>
        <end position="388"/>
    </location>
</feature>
<evidence type="ECO:0000313" key="5">
    <source>
        <dbReference type="Proteomes" id="UP000232323"/>
    </source>
</evidence>
<dbReference type="OrthoDB" id="422720at2759"/>
<dbReference type="InterPro" id="IPR045063">
    <property type="entry name" value="Dynamin_N"/>
</dbReference>
<evidence type="ECO:0000259" key="3">
    <source>
        <dbReference type="Pfam" id="PF00350"/>
    </source>
</evidence>
<accession>A0A250X1S7</accession>
<dbReference type="STRING" id="1157962.A0A250X1S7"/>
<dbReference type="PANTHER" id="PTHR43681">
    <property type="entry name" value="TRANSMEMBRANE GTPASE FZO"/>
    <property type="match status" value="1"/>
</dbReference>
<dbReference type="GO" id="GO:0031969">
    <property type="term" value="C:chloroplast membrane"/>
    <property type="evidence" value="ECO:0007669"/>
    <property type="project" value="TreeGrafter"/>
</dbReference>
<dbReference type="AlphaFoldDB" id="A0A250X1S7"/>
<dbReference type="PANTHER" id="PTHR43681:SF1">
    <property type="entry name" value="SARCALUMENIN"/>
    <property type="match status" value="1"/>
</dbReference>
<dbReference type="SUPFAM" id="SSF52540">
    <property type="entry name" value="P-loop containing nucleoside triphosphate hydrolases"/>
    <property type="match status" value="1"/>
</dbReference>
<feature type="domain" description="Dynamin N-terminal" evidence="3">
    <location>
        <begin position="19"/>
        <end position="111"/>
    </location>
</feature>
<comment type="caution">
    <text evidence="4">The sequence shown here is derived from an EMBL/GenBank/DDBJ whole genome shotgun (WGS) entry which is preliminary data.</text>
</comment>
<name>A0A250X1S7_9CHLO</name>